<dbReference type="Proteomes" id="UP000037175">
    <property type="component" value="Unassembled WGS sequence"/>
</dbReference>
<accession>A0A0L6W2Q9</accession>
<dbReference type="PANTHER" id="PTHR42895:SF2">
    <property type="entry name" value="IRON-SULFUR CLUSTER PROTEIN"/>
    <property type="match status" value="1"/>
</dbReference>
<dbReference type="InterPro" id="IPR001041">
    <property type="entry name" value="2Fe-2S_ferredoxin-type"/>
</dbReference>
<proteinExistence type="predicted"/>
<feature type="domain" description="2Fe-2S ferredoxin-type" evidence="1">
    <location>
        <begin position="2"/>
        <end position="80"/>
    </location>
</feature>
<dbReference type="InterPro" id="IPR036010">
    <property type="entry name" value="2Fe-2S_ferredoxin-like_sf"/>
</dbReference>
<dbReference type="AlphaFoldDB" id="A0A0L6W2Q9"/>
<evidence type="ECO:0000259" key="1">
    <source>
        <dbReference type="PROSITE" id="PS51085"/>
    </source>
</evidence>
<dbReference type="InterPro" id="IPR041414">
    <property type="entry name" value="Raco-like_middle"/>
</dbReference>
<dbReference type="InterPro" id="IPR052911">
    <property type="entry name" value="Corrinoid_activation_enz"/>
</dbReference>
<evidence type="ECO:0000313" key="3">
    <source>
        <dbReference type="Proteomes" id="UP000037175"/>
    </source>
</evidence>
<dbReference type="Gene3D" id="3.30.420.480">
    <property type="entry name" value="Domain of unknown function (DUF4445)"/>
    <property type="match status" value="1"/>
</dbReference>
<gene>
    <name evidence="2" type="ORF">Tfer_1574</name>
</gene>
<dbReference type="SUPFAM" id="SSF53067">
    <property type="entry name" value="Actin-like ATPase domain"/>
    <property type="match status" value="1"/>
</dbReference>
<dbReference type="PATRIC" id="fig|281456.6.peg.1680"/>
<dbReference type="InterPro" id="IPR042259">
    <property type="entry name" value="Raco-like_middle_sf"/>
</dbReference>
<dbReference type="SUPFAM" id="SSF54292">
    <property type="entry name" value="2Fe-2S ferredoxin-like"/>
    <property type="match status" value="1"/>
</dbReference>
<name>A0A0L6W2Q9_9FIRM</name>
<dbReference type="RefSeq" id="WP_052217759.1">
    <property type="nucleotide sequence ID" value="NZ_LGTE01000009.1"/>
</dbReference>
<protein>
    <submittedName>
        <fullName evidence="2">Ferredoxin</fullName>
    </submittedName>
</protein>
<dbReference type="GO" id="GO:0051536">
    <property type="term" value="F:iron-sulfur cluster binding"/>
    <property type="evidence" value="ECO:0007669"/>
    <property type="project" value="InterPro"/>
</dbReference>
<dbReference type="InterPro" id="IPR043129">
    <property type="entry name" value="ATPase_NBD"/>
</dbReference>
<dbReference type="Pfam" id="PF14574">
    <property type="entry name" value="RACo_C_ter"/>
    <property type="match status" value="1"/>
</dbReference>
<sequence length="593" mass="63747">MDKVRIVFNNGQEWQVEKGARLSEVIKTAGFQMDFPCGGQGKCGQCKITIGLLNGIDRKQVLACTYKVEKDTWVELPEGLDNLGTRILSSGSKPAFALNPGFSKHYIEGNVQGNRSFWDGLEEQVRGLGYRIPRDLTILQHFAETGSKAKGLTLVCAGDEVIDVEPGDTTGALYGLAVDIGTTTVVGYLMDLNTGEELAVSADLNAQRVFGADVISRINAVYQDKDNLTQLQMKVIGTINGLLEKVIQQSEVPAENIYAVTLAGNTCMHHLALSLNPKNLGRSPFLPVIQHPVEVYAHKLGLNVNPRARVWVFPVIAGFVGGDTVAAVLASGLHRKKGVNLLIDIGTNGELVVNAHGRMAACSAAAGPALEGAQITFGMRAETGAISKVQLLPEIRLEIIGQEHAKGICGSGLVDLLGELIKAKLINRRGRFVAPEDYNGPQFLKERLVKGDKGYYFVLRKAEENGGREIYFSQEDVSQLQLAKGALRAAVELLVEKVGVDGLEVEEVLLAGAFGNFLNIEQALVIGLLPDWAKGKVRSIGNAAGEGAKMALLSADKRSEATEINRMVEFLELAGTADFQGAFAQGMLFTHAG</sequence>
<evidence type="ECO:0000313" key="2">
    <source>
        <dbReference type="EMBL" id="KNZ69756.1"/>
    </source>
</evidence>
<dbReference type="Pfam" id="PF17651">
    <property type="entry name" value="Raco_middle"/>
    <property type="match status" value="1"/>
</dbReference>
<dbReference type="PANTHER" id="PTHR42895">
    <property type="entry name" value="IRON-SULFUR CLUSTER-BINDING PROTEIN-RELATED"/>
    <property type="match status" value="1"/>
</dbReference>
<dbReference type="Gene3D" id="3.10.20.30">
    <property type="match status" value="1"/>
</dbReference>
<dbReference type="CDD" id="cd00207">
    <property type="entry name" value="fer2"/>
    <property type="match status" value="1"/>
</dbReference>
<reference evidence="3" key="1">
    <citation type="submission" date="2015-07" db="EMBL/GenBank/DDBJ databases">
        <title>Complete Genome of Thermincola ferriacetica strain Z-0001T.</title>
        <authorList>
            <person name="Lusk B."/>
            <person name="Badalamenti J.P."/>
            <person name="Parameswaran P."/>
            <person name="Bond D.R."/>
            <person name="Torres C.I."/>
        </authorList>
    </citation>
    <scope>NUCLEOTIDE SEQUENCE [LARGE SCALE GENOMIC DNA]</scope>
    <source>
        <strain evidence="3">Z-0001</strain>
    </source>
</reference>
<dbReference type="PROSITE" id="PS51085">
    <property type="entry name" value="2FE2S_FER_2"/>
    <property type="match status" value="1"/>
</dbReference>
<comment type="caution">
    <text evidence="2">The sequence shown here is derived from an EMBL/GenBank/DDBJ whole genome shotgun (WGS) entry which is preliminary data.</text>
</comment>
<organism evidence="2 3">
    <name type="scientific">Thermincola ferriacetica</name>
    <dbReference type="NCBI Taxonomy" id="281456"/>
    <lineage>
        <taxon>Bacteria</taxon>
        <taxon>Bacillati</taxon>
        <taxon>Bacillota</taxon>
        <taxon>Clostridia</taxon>
        <taxon>Eubacteriales</taxon>
        <taxon>Thermincolaceae</taxon>
        <taxon>Thermincola</taxon>
    </lineage>
</organism>
<dbReference type="InterPro" id="IPR027980">
    <property type="entry name" value="RACo_C"/>
</dbReference>
<keyword evidence="3" id="KW-1185">Reference proteome</keyword>
<dbReference type="InterPro" id="IPR012675">
    <property type="entry name" value="Beta-grasp_dom_sf"/>
</dbReference>
<dbReference type="EMBL" id="LGTE01000009">
    <property type="protein sequence ID" value="KNZ69756.1"/>
    <property type="molecule type" value="Genomic_DNA"/>
</dbReference>